<keyword evidence="2" id="KW-0540">Nuclease</keyword>
<evidence type="ECO:0000313" key="8">
    <source>
        <dbReference type="Proteomes" id="UP000236161"/>
    </source>
</evidence>
<dbReference type="PROSITE" id="PS00531">
    <property type="entry name" value="RNASE_T2_2"/>
    <property type="match status" value="1"/>
</dbReference>
<dbReference type="GO" id="GO:0006401">
    <property type="term" value="P:RNA catabolic process"/>
    <property type="evidence" value="ECO:0007669"/>
    <property type="project" value="TreeGrafter"/>
</dbReference>
<dbReference type="InterPro" id="IPR001568">
    <property type="entry name" value="RNase_T2-like"/>
</dbReference>
<dbReference type="Pfam" id="PF00445">
    <property type="entry name" value="Ribonuclease_T2"/>
    <property type="match status" value="1"/>
</dbReference>
<evidence type="ECO:0000256" key="3">
    <source>
        <dbReference type="ARBA" id="ARBA00022759"/>
    </source>
</evidence>
<dbReference type="SUPFAM" id="SSF55895">
    <property type="entry name" value="Ribonuclease Rh-like"/>
    <property type="match status" value="1"/>
</dbReference>
<dbReference type="GO" id="GO:0005576">
    <property type="term" value="C:extracellular region"/>
    <property type="evidence" value="ECO:0007669"/>
    <property type="project" value="TreeGrafter"/>
</dbReference>
<gene>
    <name evidence="7" type="primary">RNS1</name>
    <name evidence="7" type="ORF">AXF42_Ash003302</name>
</gene>
<dbReference type="GO" id="GO:0016787">
    <property type="term" value="F:hydrolase activity"/>
    <property type="evidence" value="ECO:0007669"/>
    <property type="project" value="UniProtKB-KW"/>
</dbReference>
<evidence type="ECO:0000256" key="2">
    <source>
        <dbReference type="ARBA" id="ARBA00022722"/>
    </source>
</evidence>
<dbReference type="InterPro" id="IPR033130">
    <property type="entry name" value="RNase_T2_His_AS_2"/>
</dbReference>
<organism evidence="7 8">
    <name type="scientific">Apostasia shenzhenica</name>
    <dbReference type="NCBI Taxonomy" id="1088818"/>
    <lineage>
        <taxon>Eukaryota</taxon>
        <taxon>Viridiplantae</taxon>
        <taxon>Streptophyta</taxon>
        <taxon>Embryophyta</taxon>
        <taxon>Tracheophyta</taxon>
        <taxon>Spermatophyta</taxon>
        <taxon>Magnoliopsida</taxon>
        <taxon>Liliopsida</taxon>
        <taxon>Asparagales</taxon>
        <taxon>Orchidaceae</taxon>
        <taxon>Apostasioideae</taxon>
        <taxon>Apostasia</taxon>
    </lineage>
</organism>
<keyword evidence="4 7" id="KW-0378">Hydrolase</keyword>
<evidence type="ECO:0000256" key="4">
    <source>
        <dbReference type="ARBA" id="ARBA00022801"/>
    </source>
</evidence>
<dbReference type="InterPro" id="IPR036430">
    <property type="entry name" value="RNase_T2-like_sf"/>
</dbReference>
<comment type="similarity">
    <text evidence="1 6">Belongs to the RNase T2 family.</text>
</comment>
<protein>
    <submittedName>
        <fullName evidence="7">Ribonuclease 1</fullName>
        <ecNumber evidence="7">3.1.27.1</ecNumber>
    </submittedName>
</protein>
<sequence>MHEEWPTLACPRSDGRLFWQHEWEKHGTCAESVLSQHAYFQAALGIKNNINFLHILKNVNSIKGSIGQATGFAPWIECNVVEEGNSQPYQVYMCVGPSASRLIDCPVLPRGSCAAEIEFPSFYIQL</sequence>
<dbReference type="OrthoDB" id="435754at2759"/>
<dbReference type="PANTHER" id="PTHR11240:SF75">
    <property type="entry name" value="RIBONUCLEASE 3"/>
    <property type="match status" value="1"/>
</dbReference>
<evidence type="ECO:0000256" key="5">
    <source>
        <dbReference type="ARBA" id="ARBA00023239"/>
    </source>
</evidence>
<accession>A0A2I0BFR7</accession>
<dbReference type="EC" id="3.1.27.1" evidence="7"/>
<evidence type="ECO:0000313" key="7">
    <source>
        <dbReference type="EMBL" id="PKA66647.1"/>
    </source>
</evidence>
<dbReference type="PANTHER" id="PTHR11240">
    <property type="entry name" value="RIBONUCLEASE T2"/>
    <property type="match status" value="1"/>
</dbReference>
<keyword evidence="3" id="KW-0255">Endonuclease</keyword>
<keyword evidence="8" id="KW-1185">Reference proteome</keyword>
<dbReference type="GO" id="GO:0003723">
    <property type="term" value="F:RNA binding"/>
    <property type="evidence" value="ECO:0007669"/>
    <property type="project" value="InterPro"/>
</dbReference>
<dbReference type="Gene3D" id="3.90.730.10">
    <property type="entry name" value="Ribonuclease T2-like"/>
    <property type="match status" value="1"/>
</dbReference>
<dbReference type="EMBL" id="KZ451885">
    <property type="protein sequence ID" value="PKA66647.1"/>
    <property type="molecule type" value="Genomic_DNA"/>
</dbReference>
<proteinExistence type="inferred from homology"/>
<name>A0A2I0BFR7_9ASPA</name>
<evidence type="ECO:0000256" key="1">
    <source>
        <dbReference type="ARBA" id="ARBA00007469"/>
    </source>
</evidence>
<dbReference type="Proteomes" id="UP000236161">
    <property type="component" value="Unassembled WGS sequence"/>
</dbReference>
<dbReference type="GO" id="GO:0033897">
    <property type="term" value="F:ribonuclease T2 activity"/>
    <property type="evidence" value="ECO:0007669"/>
    <property type="project" value="InterPro"/>
</dbReference>
<reference evidence="7 8" key="1">
    <citation type="journal article" date="2017" name="Nature">
        <title>The Apostasia genome and the evolution of orchids.</title>
        <authorList>
            <person name="Zhang G.Q."/>
            <person name="Liu K.W."/>
            <person name="Li Z."/>
            <person name="Lohaus R."/>
            <person name="Hsiao Y.Y."/>
            <person name="Niu S.C."/>
            <person name="Wang J.Y."/>
            <person name="Lin Y.C."/>
            <person name="Xu Q."/>
            <person name="Chen L.J."/>
            <person name="Yoshida K."/>
            <person name="Fujiwara S."/>
            <person name="Wang Z.W."/>
            <person name="Zhang Y.Q."/>
            <person name="Mitsuda N."/>
            <person name="Wang M."/>
            <person name="Liu G.H."/>
            <person name="Pecoraro L."/>
            <person name="Huang H.X."/>
            <person name="Xiao X.J."/>
            <person name="Lin M."/>
            <person name="Wu X.Y."/>
            <person name="Wu W.L."/>
            <person name="Chen Y.Y."/>
            <person name="Chang S.B."/>
            <person name="Sakamoto S."/>
            <person name="Ohme-Takagi M."/>
            <person name="Yagi M."/>
            <person name="Zeng S.J."/>
            <person name="Shen C.Y."/>
            <person name="Yeh C.M."/>
            <person name="Luo Y.B."/>
            <person name="Tsai W.C."/>
            <person name="Van de Peer Y."/>
            <person name="Liu Z.J."/>
        </authorList>
    </citation>
    <scope>NUCLEOTIDE SEQUENCE [LARGE SCALE GENOMIC DNA]</scope>
    <source>
        <strain evidence="8">cv. Shenzhen</strain>
        <tissue evidence="7">Stem</tissue>
    </source>
</reference>
<evidence type="ECO:0000256" key="6">
    <source>
        <dbReference type="RuleBase" id="RU004328"/>
    </source>
</evidence>
<dbReference type="AlphaFoldDB" id="A0A2I0BFR7"/>
<keyword evidence="5" id="KW-0456">Lyase</keyword>